<dbReference type="AlphaFoldDB" id="A0A6J2YRH5"/>
<gene>
    <name evidence="9 10" type="primary">LOC115889507</name>
</gene>
<dbReference type="RefSeq" id="XP_030765386.1">
    <property type="nucleotide sequence ID" value="XM_030909526.1"/>
</dbReference>
<dbReference type="GO" id="GO:0008270">
    <property type="term" value="F:zinc ion binding"/>
    <property type="evidence" value="ECO:0007669"/>
    <property type="project" value="UniProtKB-KW"/>
</dbReference>
<dbReference type="GO" id="GO:0003677">
    <property type="term" value="F:DNA binding"/>
    <property type="evidence" value="ECO:0007669"/>
    <property type="project" value="UniProtKB-UniRule"/>
</dbReference>
<dbReference type="OrthoDB" id="6778791at2759"/>
<evidence type="ECO:0000313" key="9">
    <source>
        <dbReference type="RefSeq" id="XP_030765385.1"/>
    </source>
</evidence>
<keyword evidence="3" id="KW-0862">Zinc</keyword>
<evidence type="ECO:0000256" key="6">
    <source>
        <dbReference type="SAM" id="MobiDB-lite"/>
    </source>
</evidence>
<keyword evidence="1" id="KW-0479">Metal-binding</keyword>
<dbReference type="SUPFAM" id="SSF57716">
    <property type="entry name" value="Glucocorticoid receptor-like (DNA-binding domain)"/>
    <property type="match status" value="1"/>
</dbReference>
<evidence type="ECO:0000256" key="1">
    <source>
        <dbReference type="ARBA" id="ARBA00022723"/>
    </source>
</evidence>
<reference evidence="9 10" key="1">
    <citation type="submission" date="2025-04" db="UniProtKB">
        <authorList>
            <consortium name="RefSeq"/>
        </authorList>
    </citation>
    <scope>IDENTIFICATION</scope>
    <source>
        <tissue evidence="9 10">Gonads</tissue>
    </source>
</reference>
<dbReference type="KEGG" id="soy:115889507"/>
<evidence type="ECO:0000256" key="5">
    <source>
        <dbReference type="PROSITE-ProRule" id="PRU00309"/>
    </source>
</evidence>
<dbReference type="InterPro" id="IPR006612">
    <property type="entry name" value="THAP_Znf"/>
</dbReference>
<evidence type="ECO:0000313" key="8">
    <source>
        <dbReference type="Proteomes" id="UP000504635"/>
    </source>
</evidence>
<keyword evidence="8" id="KW-1185">Reference proteome</keyword>
<keyword evidence="4 5" id="KW-0238">DNA-binding</keyword>
<dbReference type="Pfam" id="PF05485">
    <property type="entry name" value="THAP"/>
    <property type="match status" value="1"/>
</dbReference>
<evidence type="ECO:0000256" key="4">
    <source>
        <dbReference type="ARBA" id="ARBA00023125"/>
    </source>
</evidence>
<evidence type="ECO:0000256" key="3">
    <source>
        <dbReference type="ARBA" id="ARBA00022833"/>
    </source>
</evidence>
<sequence length="278" mass="31755">MPYHKCAVLNCRRSKKRSFFRLPKRNMNLFVLWINSTGNPKYLRMAPEEIYKKAFICECHFTKEQLDDMRRNIKLCVPSLHLPDPLNYNLTEITNNPNIDLLEKTNDSVTLPFSLMEHKSNYIDSTYKSSPKIQRIETMPEPSVQHYIDYFTAEVQGKELTGPSIDHNVDDNISSISGTLHTGTDSSLTISSHEKEPAEENTIEYLVISESESDTNCELSKPYISPDLNKRKDKAQKVILETLASISSMEEMEVVESVLGQLGPSLAAVREKLYLLSF</sequence>
<accession>A0A6J2YRH5</accession>
<dbReference type="RefSeq" id="XP_030765385.1">
    <property type="nucleotide sequence ID" value="XM_030909525.1"/>
</dbReference>
<evidence type="ECO:0000313" key="10">
    <source>
        <dbReference type="RefSeq" id="XP_030765386.1"/>
    </source>
</evidence>
<dbReference type="PROSITE" id="PS50950">
    <property type="entry name" value="ZF_THAP"/>
    <property type="match status" value="1"/>
</dbReference>
<feature type="compositionally biased region" description="Polar residues" evidence="6">
    <location>
        <begin position="178"/>
        <end position="191"/>
    </location>
</feature>
<organism evidence="8 9">
    <name type="scientific">Sitophilus oryzae</name>
    <name type="common">Rice weevil</name>
    <name type="synonym">Curculio oryzae</name>
    <dbReference type="NCBI Taxonomy" id="7048"/>
    <lineage>
        <taxon>Eukaryota</taxon>
        <taxon>Metazoa</taxon>
        <taxon>Ecdysozoa</taxon>
        <taxon>Arthropoda</taxon>
        <taxon>Hexapoda</taxon>
        <taxon>Insecta</taxon>
        <taxon>Pterygota</taxon>
        <taxon>Neoptera</taxon>
        <taxon>Endopterygota</taxon>
        <taxon>Coleoptera</taxon>
        <taxon>Polyphaga</taxon>
        <taxon>Cucujiformia</taxon>
        <taxon>Curculionidae</taxon>
        <taxon>Dryophthorinae</taxon>
        <taxon>Sitophilus</taxon>
    </lineage>
</organism>
<evidence type="ECO:0000259" key="7">
    <source>
        <dbReference type="PROSITE" id="PS50950"/>
    </source>
</evidence>
<name>A0A6J2YRH5_SITOR</name>
<dbReference type="Proteomes" id="UP000504635">
    <property type="component" value="Unplaced"/>
</dbReference>
<proteinExistence type="predicted"/>
<dbReference type="GeneID" id="115889507"/>
<feature type="region of interest" description="Disordered" evidence="6">
    <location>
        <begin position="178"/>
        <end position="199"/>
    </location>
</feature>
<protein>
    <submittedName>
        <fullName evidence="9 10">Uncharacterized protein LOC115889507 isoform X1</fullName>
    </submittedName>
</protein>
<keyword evidence="2 5" id="KW-0863">Zinc-finger</keyword>
<feature type="domain" description="THAP-type" evidence="7">
    <location>
        <begin position="1"/>
        <end position="81"/>
    </location>
</feature>
<dbReference type="SMART" id="SM00980">
    <property type="entry name" value="THAP"/>
    <property type="match status" value="1"/>
</dbReference>
<evidence type="ECO:0000256" key="2">
    <source>
        <dbReference type="ARBA" id="ARBA00022771"/>
    </source>
</evidence>